<dbReference type="Gene3D" id="3.40.50.1820">
    <property type="entry name" value="alpha/beta hydrolase"/>
    <property type="match status" value="1"/>
</dbReference>
<dbReference type="Pfam" id="PF12146">
    <property type="entry name" value="Hydrolase_4"/>
    <property type="match status" value="1"/>
</dbReference>
<gene>
    <name evidence="4" type="ORF">NZD89_08560</name>
</gene>
<dbReference type="PANTHER" id="PTHR43798">
    <property type="entry name" value="MONOACYLGLYCEROL LIPASE"/>
    <property type="match status" value="1"/>
</dbReference>
<evidence type="ECO:0000313" key="5">
    <source>
        <dbReference type="Proteomes" id="UP001164761"/>
    </source>
</evidence>
<keyword evidence="2" id="KW-1133">Transmembrane helix</keyword>
<feature type="domain" description="Serine aminopeptidase S33" evidence="3">
    <location>
        <begin position="5"/>
        <end position="211"/>
    </location>
</feature>
<keyword evidence="2" id="KW-0812">Transmembrane</keyword>
<keyword evidence="5" id="KW-1185">Reference proteome</keyword>
<dbReference type="EMBL" id="CP104067">
    <property type="protein sequence ID" value="WAH43421.1"/>
    <property type="molecule type" value="Genomic_DNA"/>
</dbReference>
<evidence type="ECO:0000256" key="2">
    <source>
        <dbReference type="SAM" id="Phobius"/>
    </source>
</evidence>
<dbReference type="InterPro" id="IPR012354">
    <property type="entry name" value="Esterase_lipase"/>
</dbReference>
<keyword evidence="1 4" id="KW-0378">Hydrolase</keyword>
<protein>
    <submittedName>
        <fullName evidence="4">Alpha/beta fold hydrolase</fullName>
    </submittedName>
</protein>
<dbReference type="InterPro" id="IPR029058">
    <property type="entry name" value="AB_hydrolase_fold"/>
</dbReference>
<dbReference type="SUPFAM" id="SSF53474">
    <property type="entry name" value="alpha/beta-Hydrolases"/>
    <property type="match status" value="1"/>
</dbReference>
<evidence type="ECO:0000256" key="1">
    <source>
        <dbReference type="ARBA" id="ARBA00022801"/>
    </source>
</evidence>
<dbReference type="GO" id="GO:0016787">
    <property type="term" value="F:hydrolase activity"/>
    <property type="evidence" value="ECO:0007669"/>
    <property type="project" value="UniProtKB-KW"/>
</dbReference>
<dbReference type="Proteomes" id="UP001164761">
    <property type="component" value="Chromosome"/>
</dbReference>
<evidence type="ECO:0000313" key="4">
    <source>
        <dbReference type="EMBL" id="WAH43421.1"/>
    </source>
</evidence>
<dbReference type="InterPro" id="IPR050266">
    <property type="entry name" value="AB_hydrolase_sf"/>
</dbReference>
<reference evidence="4" key="1">
    <citation type="submission" date="2022-08" db="EMBL/GenBank/DDBJ databases">
        <title>Alicyclobacillus fastidiosus DSM 17978, complete genome.</title>
        <authorList>
            <person name="Wang Q."/>
            <person name="Cai R."/>
            <person name="Wang Z."/>
        </authorList>
    </citation>
    <scope>NUCLEOTIDE SEQUENCE</scope>
    <source>
        <strain evidence="4">DSM 17978</strain>
    </source>
</reference>
<accession>A0ABY6ZMT0</accession>
<evidence type="ECO:0000259" key="3">
    <source>
        <dbReference type="Pfam" id="PF12146"/>
    </source>
</evidence>
<dbReference type="InterPro" id="IPR022742">
    <property type="entry name" value="Hydrolase_4"/>
</dbReference>
<sequence length="232" mass="26139">MSQPLCIVIHGFTGSPREVQPLAKALSTAGYEVVAPLLPGHYCEKKRMDKATASDWIGAIEELTKRAIYEKRVVHLIGFSMGAMIAAIIASRHSIRTLVLLSPAVYIVTPNVLLTRSRRMVKLVRENRFLFSQAMRNEFTSMGSAPLYNVLQFQKVIRDAKKRIPYIDIPVCIVHGLEDEIVDPKSSYWIYKTVSTQEKEVHTLSNSGHLVCYGIEVNVLVKTVLCFLNKYT</sequence>
<dbReference type="PANTHER" id="PTHR43798:SF31">
    <property type="entry name" value="AB HYDROLASE SUPERFAMILY PROTEIN YCLE"/>
    <property type="match status" value="1"/>
</dbReference>
<keyword evidence="2" id="KW-0472">Membrane</keyword>
<dbReference type="RefSeq" id="WP_268007302.1">
    <property type="nucleotide sequence ID" value="NZ_CP104067.1"/>
</dbReference>
<name>A0ABY6ZMT0_9BACL</name>
<proteinExistence type="predicted"/>
<organism evidence="4 5">
    <name type="scientific">Alicyclobacillus fastidiosus</name>
    <dbReference type="NCBI Taxonomy" id="392011"/>
    <lineage>
        <taxon>Bacteria</taxon>
        <taxon>Bacillati</taxon>
        <taxon>Bacillota</taxon>
        <taxon>Bacilli</taxon>
        <taxon>Bacillales</taxon>
        <taxon>Alicyclobacillaceae</taxon>
        <taxon>Alicyclobacillus</taxon>
    </lineage>
</organism>
<feature type="transmembrane region" description="Helical" evidence="2">
    <location>
        <begin position="97"/>
        <end position="115"/>
    </location>
</feature>
<dbReference type="PIRSF" id="PIRSF017388">
    <property type="entry name" value="Esterase_lipase"/>
    <property type="match status" value="1"/>
</dbReference>
<feature type="transmembrane region" description="Helical" evidence="2">
    <location>
        <begin position="73"/>
        <end position="91"/>
    </location>
</feature>